<evidence type="ECO:0000313" key="4">
    <source>
        <dbReference type="Proteomes" id="UP000464214"/>
    </source>
</evidence>
<feature type="domain" description="Putative auto-transporter adhesin head GIN" evidence="2">
    <location>
        <begin position="43"/>
        <end position="225"/>
    </location>
</feature>
<dbReference type="Proteomes" id="UP000464214">
    <property type="component" value="Chromosome"/>
</dbReference>
<dbReference type="AlphaFoldDB" id="A0A6P1NYA5"/>
<evidence type="ECO:0000313" key="3">
    <source>
        <dbReference type="EMBL" id="QHL88020.1"/>
    </source>
</evidence>
<dbReference type="Pfam" id="PF10988">
    <property type="entry name" value="DUF2807"/>
    <property type="match status" value="1"/>
</dbReference>
<keyword evidence="1" id="KW-0732">Signal</keyword>
<dbReference type="PROSITE" id="PS51257">
    <property type="entry name" value="PROKAR_LIPOPROTEIN"/>
    <property type="match status" value="1"/>
</dbReference>
<reference evidence="3 4" key="1">
    <citation type="submission" date="2020-01" db="EMBL/GenBank/DDBJ databases">
        <authorList>
            <person name="Kim M."/>
        </authorList>
    </citation>
    <scope>NUCLEOTIDE SEQUENCE [LARGE SCALE GENOMIC DNA]</scope>
    <source>
        <strain evidence="3 4">BT10</strain>
    </source>
</reference>
<dbReference type="PANTHER" id="PTHR39200:SF1">
    <property type="entry name" value="AUTO-TRANSPORTER ADHESIN HEAD GIN DOMAIN-CONTAINING PROTEIN-RELATED"/>
    <property type="match status" value="1"/>
</dbReference>
<gene>
    <name evidence="3" type="ORF">GU926_11500</name>
</gene>
<evidence type="ECO:0000256" key="1">
    <source>
        <dbReference type="SAM" id="SignalP"/>
    </source>
</evidence>
<evidence type="ECO:0000259" key="2">
    <source>
        <dbReference type="Pfam" id="PF10988"/>
    </source>
</evidence>
<organism evidence="3 4">
    <name type="scientific">Nibribacter ruber</name>
    <dbReference type="NCBI Taxonomy" id="2698458"/>
    <lineage>
        <taxon>Bacteria</taxon>
        <taxon>Pseudomonadati</taxon>
        <taxon>Bacteroidota</taxon>
        <taxon>Cytophagia</taxon>
        <taxon>Cytophagales</taxon>
        <taxon>Hymenobacteraceae</taxon>
        <taxon>Nibribacter</taxon>
    </lineage>
</organism>
<feature type="chain" id="PRO_5026713835" evidence="1">
    <location>
        <begin position="24"/>
        <end position="238"/>
    </location>
</feature>
<proteinExistence type="predicted"/>
<dbReference type="EMBL" id="CP047897">
    <property type="protein sequence ID" value="QHL88020.1"/>
    <property type="molecule type" value="Genomic_DNA"/>
</dbReference>
<dbReference type="PANTHER" id="PTHR39200">
    <property type="entry name" value="HYPOTHETICAL EXPORTED PROTEIN"/>
    <property type="match status" value="1"/>
</dbReference>
<accession>A0A6P1NYA5</accession>
<dbReference type="InterPro" id="IPR021255">
    <property type="entry name" value="DUF2807"/>
</dbReference>
<dbReference type="Gene3D" id="2.160.20.120">
    <property type="match status" value="1"/>
</dbReference>
<sequence>MKKTVTFFLLLLAFVGMTSCAQAQTNTVEGNGNVSSETRAVQDFTSLKISGGFEVILTQGTQESLKLEADANLLPLIETKVTDGTLKISTKNSVNIRKSKAMKVYVTVQQLKNLDLSGGIKLTTTNTLKSALLKVDASGGIQLNMALAVQQLDADMSGGCDVTLRGTADKVKFDVSGATNLKALDLKANYFTLDASGASNAEVYAAKELTVDASGIVSVGYKGSPKVHHTGMGKVKPL</sequence>
<protein>
    <submittedName>
        <fullName evidence="3">DUF2807 domain-containing protein</fullName>
    </submittedName>
</protein>
<keyword evidence="4" id="KW-1185">Reference proteome</keyword>
<dbReference type="RefSeq" id="WP_160691981.1">
    <property type="nucleotide sequence ID" value="NZ_CP047897.1"/>
</dbReference>
<feature type="signal peptide" evidence="1">
    <location>
        <begin position="1"/>
        <end position="23"/>
    </location>
</feature>
<dbReference type="KEGG" id="nib:GU926_11500"/>
<name>A0A6P1NYA5_9BACT</name>